<evidence type="ECO:0000256" key="1">
    <source>
        <dbReference type="SAM" id="Phobius"/>
    </source>
</evidence>
<sequence>MSAPAPQGVRPLVALGFATVAFIALLIFGLGMLSLLLDADVIGVPGLGQVPGVVGTVLATASFAAVLWAGLRRAGAGLRPSFLGALWCAVAAFLGYVLGVWLGAVFSGSDLAASAAAAGGVAAGWFGAVVAGAGFVAGWGGIALVRTRAGRPRWPWESDDDE</sequence>
<feature type="transmembrane region" description="Helical" evidence="1">
    <location>
        <begin position="122"/>
        <end position="145"/>
    </location>
</feature>
<comment type="caution">
    <text evidence="2">The sequence shown here is derived from an EMBL/GenBank/DDBJ whole genome shotgun (WGS) entry which is preliminary data.</text>
</comment>
<gene>
    <name evidence="2" type="ORF">HLA99_14720</name>
</gene>
<dbReference type="EMBL" id="JABEMB010000032">
    <property type="protein sequence ID" value="NNH05098.1"/>
    <property type="molecule type" value="Genomic_DNA"/>
</dbReference>
<keyword evidence="1" id="KW-0812">Transmembrane</keyword>
<proteinExistence type="predicted"/>
<reference evidence="2 3" key="1">
    <citation type="submission" date="2020-05" db="EMBL/GenBank/DDBJ databases">
        <title>MicrobeNet Type strains.</title>
        <authorList>
            <person name="Nicholson A.C."/>
        </authorList>
    </citation>
    <scope>NUCLEOTIDE SEQUENCE [LARGE SCALE GENOMIC DNA]</scope>
    <source>
        <strain evidence="2 3">JCM 14282</strain>
    </source>
</reference>
<dbReference type="AlphaFoldDB" id="A0A7Y2Q2W7"/>
<feature type="transmembrane region" description="Helical" evidence="1">
    <location>
        <begin position="49"/>
        <end position="70"/>
    </location>
</feature>
<protein>
    <submittedName>
        <fullName evidence="2">Uncharacterized protein</fullName>
    </submittedName>
</protein>
<accession>A0A7Y2Q2W7</accession>
<evidence type="ECO:0000313" key="3">
    <source>
        <dbReference type="Proteomes" id="UP000543598"/>
    </source>
</evidence>
<feature type="transmembrane region" description="Helical" evidence="1">
    <location>
        <begin position="12"/>
        <end position="37"/>
    </location>
</feature>
<dbReference type="RefSeq" id="WP_167038430.1">
    <property type="nucleotide sequence ID" value="NZ_BAAANA010000001.1"/>
</dbReference>
<dbReference type="Proteomes" id="UP000543598">
    <property type="component" value="Unassembled WGS sequence"/>
</dbReference>
<organism evidence="2 3">
    <name type="scientific">Microbacterium ulmi</name>
    <dbReference type="NCBI Taxonomy" id="179095"/>
    <lineage>
        <taxon>Bacteria</taxon>
        <taxon>Bacillati</taxon>
        <taxon>Actinomycetota</taxon>
        <taxon>Actinomycetes</taxon>
        <taxon>Micrococcales</taxon>
        <taxon>Microbacteriaceae</taxon>
        <taxon>Microbacterium</taxon>
    </lineage>
</organism>
<keyword evidence="1" id="KW-0472">Membrane</keyword>
<evidence type="ECO:0000313" key="2">
    <source>
        <dbReference type="EMBL" id="NNH05098.1"/>
    </source>
</evidence>
<keyword evidence="3" id="KW-1185">Reference proteome</keyword>
<keyword evidence="1" id="KW-1133">Transmembrane helix</keyword>
<feature type="transmembrane region" description="Helical" evidence="1">
    <location>
        <begin position="82"/>
        <end position="102"/>
    </location>
</feature>
<name>A0A7Y2Q2W7_9MICO</name>